<dbReference type="EMBL" id="JAPDRK010000012">
    <property type="protein sequence ID" value="KAJ9607454.1"/>
    <property type="molecule type" value="Genomic_DNA"/>
</dbReference>
<dbReference type="Proteomes" id="UP001172673">
    <property type="component" value="Unassembled WGS sequence"/>
</dbReference>
<sequence>MLFFHSFLMFTVVALTSAHAWTSSDHDVRITITYTNTHLVCPCATDVLVKSTDKESPTTWEEWGQSTSSVRKPSGTTEHPEGTKTTAAGKFHFALNRIVDQQLFNFASDYPYRDFSHDLDHSCGIEQHHFLAQQPHVKQHNQQHYNYNYNYVHDDNSKHHHDNLYQLSTDIGTDHDDYPYHHYYHHNNNDNHDNDYYYYDYYNHYDYLSNTDILQCRPERCLRRRMFL</sequence>
<feature type="compositionally biased region" description="Polar residues" evidence="1">
    <location>
        <begin position="64"/>
        <end position="77"/>
    </location>
</feature>
<comment type="caution">
    <text evidence="3">The sequence shown here is derived from an EMBL/GenBank/DDBJ whole genome shotgun (WGS) entry which is preliminary data.</text>
</comment>
<feature type="region of interest" description="Disordered" evidence="1">
    <location>
        <begin position="56"/>
        <end position="83"/>
    </location>
</feature>
<feature type="chain" id="PRO_5041203149" evidence="2">
    <location>
        <begin position="19"/>
        <end position="228"/>
    </location>
</feature>
<dbReference type="AlphaFoldDB" id="A0AA38X6C7"/>
<organism evidence="3 4">
    <name type="scientific">Cladophialophora chaetospira</name>
    <dbReference type="NCBI Taxonomy" id="386627"/>
    <lineage>
        <taxon>Eukaryota</taxon>
        <taxon>Fungi</taxon>
        <taxon>Dikarya</taxon>
        <taxon>Ascomycota</taxon>
        <taxon>Pezizomycotina</taxon>
        <taxon>Eurotiomycetes</taxon>
        <taxon>Chaetothyriomycetidae</taxon>
        <taxon>Chaetothyriales</taxon>
        <taxon>Herpotrichiellaceae</taxon>
        <taxon>Cladophialophora</taxon>
    </lineage>
</organism>
<feature type="signal peptide" evidence="2">
    <location>
        <begin position="1"/>
        <end position="18"/>
    </location>
</feature>
<keyword evidence="4" id="KW-1185">Reference proteome</keyword>
<reference evidence="3" key="1">
    <citation type="submission" date="2022-10" db="EMBL/GenBank/DDBJ databases">
        <title>Culturing micro-colonial fungi from biological soil crusts in the Mojave desert and describing Neophaeococcomyces mojavensis, and introducing the new genera and species Taxawa tesnikishii.</title>
        <authorList>
            <person name="Kurbessoian T."/>
            <person name="Stajich J.E."/>
        </authorList>
    </citation>
    <scope>NUCLEOTIDE SEQUENCE</scope>
    <source>
        <strain evidence="3">TK_41</strain>
    </source>
</reference>
<evidence type="ECO:0000313" key="3">
    <source>
        <dbReference type="EMBL" id="KAJ9607454.1"/>
    </source>
</evidence>
<evidence type="ECO:0000256" key="1">
    <source>
        <dbReference type="SAM" id="MobiDB-lite"/>
    </source>
</evidence>
<gene>
    <name evidence="3" type="ORF">H2200_008527</name>
</gene>
<proteinExistence type="predicted"/>
<accession>A0AA38X6C7</accession>
<evidence type="ECO:0000313" key="4">
    <source>
        <dbReference type="Proteomes" id="UP001172673"/>
    </source>
</evidence>
<keyword evidence="2" id="KW-0732">Signal</keyword>
<name>A0AA38X6C7_9EURO</name>
<protein>
    <submittedName>
        <fullName evidence="3">Uncharacterized protein</fullName>
    </submittedName>
</protein>
<evidence type="ECO:0000256" key="2">
    <source>
        <dbReference type="SAM" id="SignalP"/>
    </source>
</evidence>